<name>A0A1X7V104_AMPQE</name>
<feature type="binding site" evidence="6">
    <location>
        <position position="125"/>
    </location>
    <ligand>
        <name>Zn(2+)</name>
        <dbReference type="ChEBI" id="CHEBI:29105"/>
    </ligand>
</feature>
<dbReference type="InParanoid" id="A0A1X7V104"/>
<protein>
    <submittedName>
        <fullName evidence="8">Uncharacterized protein</fullName>
    </submittedName>
</protein>
<feature type="transmembrane region" description="Helical" evidence="7">
    <location>
        <begin position="226"/>
        <end position="247"/>
    </location>
</feature>
<keyword evidence="3 7" id="KW-0812">Transmembrane</keyword>
<evidence type="ECO:0000313" key="8">
    <source>
        <dbReference type="EnsemblMetazoa" id="Aqu2.1.33920_001"/>
    </source>
</evidence>
<evidence type="ECO:0000256" key="3">
    <source>
        <dbReference type="ARBA" id="ARBA00022692"/>
    </source>
</evidence>
<feature type="binding site" evidence="6">
    <location>
        <position position="264"/>
    </location>
    <ligand>
        <name>Zn(2+)</name>
        <dbReference type="ChEBI" id="CHEBI:29105"/>
    </ligand>
</feature>
<feature type="transmembrane region" description="Helical" evidence="7">
    <location>
        <begin position="164"/>
        <end position="187"/>
    </location>
</feature>
<dbReference type="PANTHER" id="PTHR20855">
    <property type="entry name" value="ADIPOR/PROGESTIN RECEPTOR-RELATED"/>
    <property type="match status" value="1"/>
</dbReference>
<evidence type="ECO:0000256" key="6">
    <source>
        <dbReference type="PIRSR" id="PIRSR604254-1"/>
    </source>
</evidence>
<accession>A0A1X7V104</accession>
<organism evidence="8">
    <name type="scientific">Amphimedon queenslandica</name>
    <name type="common">Sponge</name>
    <dbReference type="NCBI Taxonomy" id="400682"/>
    <lineage>
        <taxon>Eukaryota</taxon>
        <taxon>Metazoa</taxon>
        <taxon>Porifera</taxon>
        <taxon>Demospongiae</taxon>
        <taxon>Heteroscleromorpha</taxon>
        <taxon>Haplosclerida</taxon>
        <taxon>Niphatidae</taxon>
        <taxon>Amphimedon</taxon>
    </lineage>
</organism>
<dbReference type="STRING" id="400682.A0A1X7V104"/>
<keyword evidence="4 7" id="KW-1133">Transmembrane helix</keyword>
<feature type="transmembrane region" description="Helical" evidence="7">
    <location>
        <begin position="134"/>
        <end position="152"/>
    </location>
</feature>
<keyword evidence="6" id="KW-0479">Metal-binding</keyword>
<dbReference type="GO" id="GO:0046872">
    <property type="term" value="F:metal ion binding"/>
    <property type="evidence" value="ECO:0007669"/>
    <property type="project" value="UniProtKB-KW"/>
</dbReference>
<dbReference type="EnsemblMetazoa" id="Aqu2.1.33920_001">
    <property type="protein sequence ID" value="Aqu2.1.33920_001"/>
    <property type="gene ID" value="Aqu2.1.33920"/>
</dbReference>
<evidence type="ECO:0000256" key="1">
    <source>
        <dbReference type="ARBA" id="ARBA00004141"/>
    </source>
</evidence>
<feature type="transmembrane region" description="Helical" evidence="7">
    <location>
        <begin position="72"/>
        <end position="92"/>
    </location>
</feature>
<comment type="similarity">
    <text evidence="2">Belongs to the ADIPOR family.</text>
</comment>
<keyword evidence="5 7" id="KW-0472">Membrane</keyword>
<evidence type="ECO:0000256" key="7">
    <source>
        <dbReference type="SAM" id="Phobius"/>
    </source>
</evidence>
<proteinExistence type="inferred from homology"/>
<evidence type="ECO:0000256" key="5">
    <source>
        <dbReference type="ARBA" id="ARBA00023136"/>
    </source>
</evidence>
<reference evidence="8" key="1">
    <citation type="submission" date="2017-05" db="UniProtKB">
        <authorList>
            <consortium name="EnsemblMetazoa"/>
        </authorList>
    </citation>
    <scope>IDENTIFICATION</scope>
</reference>
<dbReference type="GO" id="GO:0016020">
    <property type="term" value="C:membrane"/>
    <property type="evidence" value="ECO:0007669"/>
    <property type="project" value="UniProtKB-SubCell"/>
</dbReference>
<evidence type="ECO:0000256" key="2">
    <source>
        <dbReference type="ARBA" id="ARBA00007018"/>
    </source>
</evidence>
<dbReference type="OrthoDB" id="535992at2759"/>
<dbReference type="eggNOG" id="KOG0748">
    <property type="taxonomic scope" value="Eukaryota"/>
</dbReference>
<feature type="transmembrane region" description="Helical" evidence="7">
    <location>
        <begin position="104"/>
        <end position="127"/>
    </location>
</feature>
<dbReference type="OMA" id="FLMRMLV"/>
<comment type="subcellular location">
    <subcellularLocation>
        <location evidence="1">Membrane</location>
        <topology evidence="1">Multi-pass membrane protein</topology>
    </subcellularLocation>
</comment>
<dbReference type="Pfam" id="PF03006">
    <property type="entry name" value="HlyIII"/>
    <property type="match status" value="1"/>
</dbReference>
<sequence length="295" mass="34305">MELEETVKEINTVARAQHVKMASSSEAGSQLVKFKALPTHLQFNPYITSGYRRPLGTRDCMKSVCYTHNESLNIYSHAFFVIFFLLSFIQYVRVWQYNQNPVVSLFILIDYFATTLPFGLSVLYHTFMCHSGGYPVYLVMLRIDIAGIWLLATFGELENIYVTLYFYSILRTAGISLYVIFSILIFHNLMFNNNKKTRSLLFTFQFLLRVLVIIIRLSPYGCGQKHYYFIVLEICNSVGVVINALHIPERWLANVKMNYFLNGHTIMHFLIPFGIIFARQGFLIDMEWLLEQSQS</sequence>
<dbReference type="GO" id="GO:0038023">
    <property type="term" value="F:signaling receptor activity"/>
    <property type="evidence" value="ECO:0007669"/>
    <property type="project" value="TreeGrafter"/>
</dbReference>
<dbReference type="InterPro" id="IPR004254">
    <property type="entry name" value="AdipoR/HlyIII-related"/>
</dbReference>
<dbReference type="PANTHER" id="PTHR20855:SF138">
    <property type="entry name" value="PROGESTIN AND ADIPOQ RECEPTOR FAMILY MEMBER 4"/>
    <property type="match status" value="1"/>
</dbReference>
<feature type="binding site" evidence="6">
    <location>
        <position position="268"/>
    </location>
    <ligand>
        <name>Zn(2+)</name>
        <dbReference type="ChEBI" id="CHEBI:29105"/>
    </ligand>
</feature>
<dbReference type="AlphaFoldDB" id="A0A1X7V104"/>
<keyword evidence="6" id="KW-0862">Zinc</keyword>
<feature type="transmembrane region" description="Helical" evidence="7">
    <location>
        <begin position="259"/>
        <end position="278"/>
    </location>
</feature>
<feature type="transmembrane region" description="Helical" evidence="7">
    <location>
        <begin position="199"/>
        <end position="220"/>
    </location>
</feature>
<evidence type="ECO:0000256" key="4">
    <source>
        <dbReference type="ARBA" id="ARBA00022989"/>
    </source>
</evidence>